<protein>
    <submittedName>
        <fullName evidence="1">OsmC family protein</fullName>
    </submittedName>
</protein>
<dbReference type="PANTHER" id="PTHR35368">
    <property type="entry name" value="HYDROPEROXIDE REDUCTASE"/>
    <property type="match status" value="1"/>
</dbReference>
<dbReference type="PANTHER" id="PTHR35368:SF1">
    <property type="entry name" value="HYDROPEROXIDE REDUCTASE"/>
    <property type="match status" value="1"/>
</dbReference>
<dbReference type="Proteomes" id="UP001168338">
    <property type="component" value="Unassembled WGS sequence"/>
</dbReference>
<gene>
    <name evidence="1" type="ORF">FGU65_11565</name>
</gene>
<dbReference type="RefSeq" id="WP_301664681.1">
    <property type="nucleotide sequence ID" value="NZ_VCYH01000008.1"/>
</dbReference>
<dbReference type="Pfam" id="PF02566">
    <property type="entry name" value="OsmC"/>
    <property type="match status" value="1"/>
</dbReference>
<sequence length="167" mass="17654">MEINGVDAGALMAGREQVRKDPSQAQSVFRATTVWDGGARSTSRVRNFTLEADESAALFGTDRVPSPVEQVLAALGACLTVGISYMAALEGIRIDAIEIETEGNLDVRGFFGLKGAPPGYQQVRVTVHLRCDAGRRGMQALLDRVVATSPVTDIIARGVPVSVQLGG</sequence>
<dbReference type="InterPro" id="IPR003718">
    <property type="entry name" value="OsmC/Ohr_fam"/>
</dbReference>
<dbReference type="Gene3D" id="3.30.300.20">
    <property type="match status" value="1"/>
</dbReference>
<dbReference type="InterPro" id="IPR015946">
    <property type="entry name" value="KH_dom-like_a/b"/>
</dbReference>
<name>A0ABT8MC46_9EURY</name>
<proteinExistence type="predicted"/>
<dbReference type="InterPro" id="IPR036102">
    <property type="entry name" value="OsmC/Ohrsf"/>
</dbReference>
<evidence type="ECO:0000313" key="2">
    <source>
        <dbReference type="Proteomes" id="UP001168338"/>
    </source>
</evidence>
<organism evidence="1 2">
    <name type="scientific">Methanoculleus frigidifontis</name>
    <dbReference type="NCBI Taxonomy" id="2584085"/>
    <lineage>
        <taxon>Archaea</taxon>
        <taxon>Methanobacteriati</taxon>
        <taxon>Methanobacteriota</taxon>
        <taxon>Stenosarchaea group</taxon>
        <taxon>Methanomicrobia</taxon>
        <taxon>Methanomicrobiales</taxon>
        <taxon>Methanomicrobiaceae</taxon>
        <taxon>Methanoculleus</taxon>
    </lineage>
</organism>
<evidence type="ECO:0000313" key="1">
    <source>
        <dbReference type="EMBL" id="MDN7025518.1"/>
    </source>
</evidence>
<comment type="caution">
    <text evidence="1">The sequence shown here is derived from an EMBL/GenBank/DDBJ whole genome shotgun (WGS) entry which is preliminary data.</text>
</comment>
<reference evidence="1" key="1">
    <citation type="submission" date="2019-05" db="EMBL/GenBank/DDBJ databases">
        <title>Methanoculleus sp. FWC-SCC1, a methanogenic archaeon isolated from deep marine cold seep.</title>
        <authorList>
            <person name="Chen Y.-W."/>
            <person name="Chen S.-C."/>
            <person name="Teng N.-H."/>
            <person name="Lai M.-C."/>
        </authorList>
    </citation>
    <scope>NUCLEOTIDE SEQUENCE</scope>
    <source>
        <strain evidence="1">FWC-SCC1</strain>
    </source>
</reference>
<dbReference type="EMBL" id="VCYH01000008">
    <property type="protein sequence ID" value="MDN7025518.1"/>
    <property type="molecule type" value="Genomic_DNA"/>
</dbReference>
<accession>A0ABT8MC46</accession>
<dbReference type="InterPro" id="IPR052924">
    <property type="entry name" value="OsmC/Ohr_hydroprdx_reductase"/>
</dbReference>
<keyword evidence="2" id="KW-1185">Reference proteome</keyword>
<dbReference type="SUPFAM" id="SSF82784">
    <property type="entry name" value="OsmC-like"/>
    <property type="match status" value="1"/>
</dbReference>